<dbReference type="GO" id="GO:0032259">
    <property type="term" value="P:methylation"/>
    <property type="evidence" value="ECO:0007669"/>
    <property type="project" value="UniProtKB-KW"/>
</dbReference>
<dbReference type="OrthoDB" id="4134439at2"/>
<name>A0A6P2BWN1_9ACTN</name>
<reference evidence="1 2" key="1">
    <citation type="submission" date="2018-11" db="EMBL/GenBank/DDBJ databases">
        <title>Trebonia kvetii gen.nov., sp.nov., a novel acidophilic actinobacterium, and proposal of the new actinobacterial family Treboniaceae fam. nov.</title>
        <authorList>
            <person name="Rapoport D."/>
            <person name="Sagova-Mareckova M."/>
            <person name="Sedlacek I."/>
            <person name="Provaznik J."/>
            <person name="Kralova S."/>
            <person name="Pavlinic D."/>
            <person name="Benes V."/>
            <person name="Kopecky J."/>
        </authorList>
    </citation>
    <scope>NUCLEOTIDE SEQUENCE [LARGE SCALE GENOMIC DNA]</scope>
    <source>
        <strain evidence="1 2">15Tr583</strain>
    </source>
</reference>
<dbReference type="Gene3D" id="3.40.50.150">
    <property type="entry name" value="Vaccinia Virus protein VP39"/>
    <property type="match status" value="1"/>
</dbReference>
<dbReference type="EMBL" id="RPFW01000004">
    <property type="protein sequence ID" value="TVZ03320.1"/>
    <property type="molecule type" value="Genomic_DNA"/>
</dbReference>
<evidence type="ECO:0000313" key="2">
    <source>
        <dbReference type="Proteomes" id="UP000460272"/>
    </source>
</evidence>
<organism evidence="1 2">
    <name type="scientific">Trebonia kvetii</name>
    <dbReference type="NCBI Taxonomy" id="2480626"/>
    <lineage>
        <taxon>Bacteria</taxon>
        <taxon>Bacillati</taxon>
        <taxon>Actinomycetota</taxon>
        <taxon>Actinomycetes</taxon>
        <taxon>Streptosporangiales</taxon>
        <taxon>Treboniaceae</taxon>
        <taxon>Trebonia</taxon>
    </lineage>
</organism>
<keyword evidence="1" id="KW-0808">Transferase</keyword>
<dbReference type="SUPFAM" id="SSF53335">
    <property type="entry name" value="S-adenosyl-L-methionine-dependent methyltransferases"/>
    <property type="match status" value="1"/>
</dbReference>
<dbReference type="AlphaFoldDB" id="A0A6P2BWN1"/>
<accession>A0A6P2BWN1</accession>
<keyword evidence="2" id="KW-1185">Reference proteome</keyword>
<evidence type="ECO:0000313" key="1">
    <source>
        <dbReference type="EMBL" id="TVZ03320.1"/>
    </source>
</evidence>
<sequence>MGVLDTSTPNLARACDYLLGGGASFAADRALALRLEAIHPGLRELLFSSRTYAADTVARVARGGVSQYLNIGSGLPTTPSTHETARAFLPGARVAYVDRDPVVTDHGRVLVPPGVRYSTGDLAEPEAILASADVAGFLDLSRPVCLILTLVLQTLDPGTARAVAGVLVRALAPGSYLIATAAPGPTGRLPDFTWPLPLTPDDLGSFFAGLDLLPPGVHEGLGAPEGRVLCAAGIKPGGAGPGERA</sequence>
<dbReference type="InterPro" id="IPR006764">
    <property type="entry name" value="SAM_dep_MeTrfase_SAV2177_type"/>
</dbReference>
<protein>
    <submittedName>
        <fullName evidence="1">SAM-dependent methyltransferase</fullName>
    </submittedName>
</protein>
<dbReference type="InterPro" id="IPR029063">
    <property type="entry name" value="SAM-dependent_MTases_sf"/>
</dbReference>
<proteinExistence type="predicted"/>
<comment type="caution">
    <text evidence="1">The sequence shown here is derived from an EMBL/GenBank/DDBJ whole genome shotgun (WGS) entry which is preliminary data.</text>
</comment>
<gene>
    <name evidence="1" type="ORF">EAS64_23200</name>
</gene>
<dbReference type="Proteomes" id="UP000460272">
    <property type="component" value="Unassembled WGS sequence"/>
</dbReference>
<dbReference type="Pfam" id="PF04672">
    <property type="entry name" value="Methyltransf_19"/>
    <property type="match status" value="1"/>
</dbReference>
<keyword evidence="1" id="KW-0489">Methyltransferase</keyword>
<dbReference type="GO" id="GO:0008168">
    <property type="term" value="F:methyltransferase activity"/>
    <property type="evidence" value="ECO:0007669"/>
    <property type="project" value="UniProtKB-KW"/>
</dbReference>